<sequence length="1082" mass="117332">MLAIRDVFDRLIANGCSPLPIGPRSADPRGPQGKSPARIRSNARGEPIWFHFKKWETFCDRQPHRFAFTAELRDPECGIGIACGFNNLVAVDIDRDDLIEPLLAVLPPMVVAKRGRKGLTVFYRGAEHWPKANYTGFLDFIARGAQTVLPPTIHPDTGQPYAWTTERTLLDTPVEELPLLTADHRKAMEAVLAAHGWQPKEDRQARTAVTAARSSAHSAVSDYFALSDAVNSAALANIGAWAPALNLPKGHWQGTAYRGVAHWRNSGSGRDSAARQPNLSISPTGIRDFGDDRGYTATAVVHFALGLPWLDAEEWLCERLGIEVPPPIILTNGSGDGRVTLPQAEAAVGEAIADFFASAPAAIRAKRDYEGRRTLASMGLGRPPLWVPAMPVSVLKVETGIGKTFGLLDALAEMKGRIAVAVPNHGLAEQTVADLRARGVNAEVYRGYDAQDPQSPGHAMCRNPAALKAAQALSVSVRKTVCVADGGEVKRCPFADECGAERQRKLTARVWVFPSVMLTNQRPDFIADFDALVIDEGFIDNCIAAPVTIPVASLVGSIDGPYNAIERAALHRGRQWLVSAAMKMCEVGGVWLSRASLDAGEIDAEHAGWLADLELRRITAGDLTPGMSPAAMRKTVARRGAENKASRALSDLWREVEAFHLEGHDLSGRIRIENGAITVTALRPVHPDWHLPTLVLDATPPPDLSLLDIAFGAPDATARIVADVLAKWPKHVEVRQLLGATVSKNGLGLRPGMEPATRNIRDLLRRVRVLAAEAAPARIGIIAQKALLDYIRDDLPPNVIPLHFGKLAGMNNMRNVAGLVVIGRQAPWPANVEREAGVWLGYPVEPTGFENVRAKVGGRTVTVNRHRHPLVDALRWLVTDAGLLQAVGRLRPHRRSRPCWLEIINDVVLDLPSVVATDWSPPGAVADMMAAGVVLTNKRDAMAMFGVSDWEARSIGGVVEVGLESLLENPYRDSNPTSPKQPKGSGEDTNRGRRAPAKTRRVIYRKVGPGQKVNQALILPYVIPGGEKAVREVLESKLGIDLASLEIERVLAKDSAYGRTILANCWRLVADIETEPDASEAD</sequence>
<dbReference type="RefSeq" id="WP_011442191.1">
    <property type="nucleotide sequence ID" value="NC_007778.1"/>
</dbReference>
<dbReference type="InterPro" id="IPR027417">
    <property type="entry name" value="P-loop_NTPase"/>
</dbReference>
<dbReference type="SUPFAM" id="SSF52540">
    <property type="entry name" value="P-loop containing nucleoside triphosphate hydrolases"/>
    <property type="match status" value="1"/>
</dbReference>
<feature type="region of interest" description="Disordered" evidence="1">
    <location>
        <begin position="19"/>
        <end position="39"/>
    </location>
</feature>
<dbReference type="OrthoDB" id="5453446at2"/>
<feature type="compositionally biased region" description="Polar residues" evidence="1">
    <location>
        <begin position="266"/>
        <end position="283"/>
    </location>
</feature>
<accession>Q2IUV3</accession>
<name>Q2IUV3_RHOP2</name>
<organism evidence="3 4">
    <name type="scientific">Rhodopseudomonas palustris (strain HaA2)</name>
    <dbReference type="NCBI Taxonomy" id="316058"/>
    <lineage>
        <taxon>Bacteria</taxon>
        <taxon>Pseudomonadati</taxon>
        <taxon>Pseudomonadota</taxon>
        <taxon>Alphaproteobacteria</taxon>
        <taxon>Hyphomicrobiales</taxon>
        <taxon>Nitrobacteraceae</taxon>
        <taxon>Rhodopseudomonas</taxon>
    </lineage>
</organism>
<feature type="domain" description="DNA primase/polymerase bifunctional N-terminal" evidence="2">
    <location>
        <begin position="8"/>
        <end position="181"/>
    </location>
</feature>
<dbReference type="EMBL" id="CP000250">
    <property type="protein sequence ID" value="ABD08007.1"/>
    <property type="molecule type" value="Genomic_DNA"/>
</dbReference>
<dbReference type="Proteomes" id="UP000008809">
    <property type="component" value="Chromosome"/>
</dbReference>
<evidence type="ECO:0000259" key="2">
    <source>
        <dbReference type="SMART" id="SM00943"/>
    </source>
</evidence>
<feature type="region of interest" description="Disordered" evidence="1">
    <location>
        <begin position="969"/>
        <end position="1000"/>
    </location>
</feature>
<dbReference type="SUPFAM" id="SSF56747">
    <property type="entry name" value="Prim-pol domain"/>
    <property type="match status" value="1"/>
</dbReference>
<dbReference type="SMART" id="SM00943">
    <property type="entry name" value="Prim-Pol"/>
    <property type="match status" value="1"/>
</dbReference>
<dbReference type="STRING" id="316058.RPB_3311"/>
<feature type="region of interest" description="Disordered" evidence="1">
    <location>
        <begin position="266"/>
        <end position="285"/>
    </location>
</feature>
<evidence type="ECO:0000256" key="1">
    <source>
        <dbReference type="SAM" id="MobiDB-lite"/>
    </source>
</evidence>
<dbReference type="eggNOG" id="COG1199">
    <property type="taxonomic scope" value="Bacteria"/>
</dbReference>
<proteinExistence type="predicted"/>
<dbReference type="AlphaFoldDB" id="Q2IUV3"/>
<dbReference type="InterPro" id="IPR015330">
    <property type="entry name" value="DNA_primase/pol_bifunc_N"/>
</dbReference>
<evidence type="ECO:0000313" key="3">
    <source>
        <dbReference type="EMBL" id="ABD08007.1"/>
    </source>
</evidence>
<dbReference type="Pfam" id="PF09250">
    <property type="entry name" value="Prim-Pol"/>
    <property type="match status" value="1"/>
</dbReference>
<evidence type="ECO:0000313" key="4">
    <source>
        <dbReference type="Proteomes" id="UP000008809"/>
    </source>
</evidence>
<dbReference type="Gene3D" id="3.40.50.300">
    <property type="entry name" value="P-loop containing nucleotide triphosphate hydrolases"/>
    <property type="match status" value="1"/>
</dbReference>
<gene>
    <name evidence="3" type="ordered locus">RPB_3311</name>
</gene>
<dbReference type="HOGENOM" id="CLU_010033_0_0_5"/>
<protein>
    <recommendedName>
        <fullName evidence="2">DNA primase/polymerase bifunctional N-terminal domain-containing protein</fullName>
    </recommendedName>
</protein>
<reference evidence="3 4" key="1">
    <citation type="submission" date="2006-01" db="EMBL/GenBank/DDBJ databases">
        <title>Complete sequence of Rhodopseudomonas palustris HaA2.</title>
        <authorList>
            <consortium name="US DOE Joint Genome Institute"/>
            <person name="Copeland A."/>
            <person name="Lucas S."/>
            <person name="Lapidus A."/>
            <person name="Barry K."/>
            <person name="Detter J.C."/>
            <person name="Glavina T."/>
            <person name="Hammon N."/>
            <person name="Israni S."/>
            <person name="Pitluck S."/>
            <person name="Chain P."/>
            <person name="Malfatti S."/>
            <person name="Shin M."/>
            <person name="Vergez L."/>
            <person name="Schmutz J."/>
            <person name="Larimer F."/>
            <person name="Land M."/>
            <person name="Hauser L."/>
            <person name="Pelletier D.A."/>
            <person name="Kyrpides N."/>
            <person name="Anderson I."/>
            <person name="Oda Y."/>
            <person name="Harwood C.S."/>
            <person name="Richardson P."/>
        </authorList>
    </citation>
    <scope>NUCLEOTIDE SEQUENCE [LARGE SCALE GENOMIC DNA]</scope>
    <source>
        <strain evidence="3 4">HaA2</strain>
    </source>
</reference>
<keyword evidence="4" id="KW-1185">Reference proteome</keyword>
<dbReference type="KEGG" id="rpb:RPB_3311"/>